<dbReference type="FunFam" id="3.30.559.10:FF:000003">
    <property type="entry name" value="Acetyltransferase component of pyruvate dehydrogenase complex"/>
    <property type="match status" value="1"/>
</dbReference>
<dbReference type="InterPro" id="IPR004167">
    <property type="entry name" value="PSBD"/>
</dbReference>
<evidence type="ECO:0000313" key="12">
    <source>
        <dbReference type="EMBL" id="RSK48805.1"/>
    </source>
</evidence>
<dbReference type="PROSITE" id="PS00189">
    <property type="entry name" value="LIPOYL"/>
    <property type="match status" value="2"/>
</dbReference>
<evidence type="ECO:0000256" key="3">
    <source>
        <dbReference type="ARBA" id="ARBA00022679"/>
    </source>
</evidence>
<keyword evidence="13" id="KW-1185">Reference proteome</keyword>
<proteinExistence type="inferred from homology"/>
<dbReference type="InterPro" id="IPR011053">
    <property type="entry name" value="Single_hybrid_motif"/>
</dbReference>
<comment type="catalytic activity">
    <reaction evidence="7 8">
        <text>N(6)-[(R)-dihydrolipoyl]-L-lysyl-[protein] + acetyl-CoA = N(6)-[(R)-S(8)-acetyldihydrolipoyl]-L-lysyl-[protein] + CoA</text>
        <dbReference type="Rhea" id="RHEA:17017"/>
        <dbReference type="Rhea" id="RHEA-COMP:10475"/>
        <dbReference type="Rhea" id="RHEA-COMP:10478"/>
        <dbReference type="ChEBI" id="CHEBI:57287"/>
        <dbReference type="ChEBI" id="CHEBI:57288"/>
        <dbReference type="ChEBI" id="CHEBI:83100"/>
        <dbReference type="ChEBI" id="CHEBI:83111"/>
        <dbReference type="EC" id="2.3.1.12"/>
    </reaction>
</comment>
<dbReference type="PANTHER" id="PTHR23151:SF90">
    <property type="entry name" value="DIHYDROLIPOYLLYSINE-RESIDUE ACETYLTRANSFERASE COMPONENT OF PYRUVATE DEHYDROGENASE COMPLEX, MITOCHONDRIAL-RELATED"/>
    <property type="match status" value="1"/>
</dbReference>
<dbReference type="Pfam" id="PF02817">
    <property type="entry name" value="E3_binding"/>
    <property type="match status" value="1"/>
</dbReference>
<feature type="region of interest" description="Disordered" evidence="9">
    <location>
        <begin position="104"/>
        <end position="138"/>
    </location>
</feature>
<dbReference type="InterPro" id="IPR006257">
    <property type="entry name" value="LAT1"/>
</dbReference>
<comment type="similarity">
    <text evidence="1 8">Belongs to the 2-oxoacid dehydrogenase family.</text>
</comment>
<dbReference type="Pfam" id="PF00364">
    <property type="entry name" value="Biotin_lipoyl"/>
    <property type="match status" value="2"/>
</dbReference>
<keyword evidence="3 8" id="KW-0808">Transferase</keyword>
<dbReference type="OrthoDB" id="9805770at2"/>
<feature type="domain" description="Lipoyl-binding" evidence="10">
    <location>
        <begin position="2"/>
        <end position="77"/>
    </location>
</feature>
<evidence type="ECO:0000259" key="10">
    <source>
        <dbReference type="PROSITE" id="PS50968"/>
    </source>
</evidence>
<evidence type="ECO:0000256" key="5">
    <source>
        <dbReference type="ARBA" id="ARBA00023315"/>
    </source>
</evidence>
<dbReference type="GO" id="GO:0004742">
    <property type="term" value="F:dihydrolipoyllysine-residue acetyltransferase activity"/>
    <property type="evidence" value="ECO:0007669"/>
    <property type="project" value="UniProtKB-UniRule"/>
</dbReference>
<dbReference type="GO" id="GO:0045254">
    <property type="term" value="C:pyruvate dehydrogenase complex"/>
    <property type="evidence" value="ECO:0007669"/>
    <property type="project" value="UniProtKB-UniRule"/>
</dbReference>
<dbReference type="InterPro" id="IPR045257">
    <property type="entry name" value="E2/Pdx1"/>
</dbReference>
<dbReference type="SUPFAM" id="SSF51230">
    <property type="entry name" value="Single hybrid motif"/>
    <property type="match status" value="2"/>
</dbReference>
<comment type="function">
    <text evidence="6">The pyruvate dehydrogenase complex catalyzes the overall conversion of pyruvate to acetyl-CoA and CO(2). It contains multiple copies of three enzymatic components: pyruvate dehydrogenase (E1), dihydrolipoamide acetyltransferase (E2) and lipoamide dehydrogenase (E3).</text>
</comment>
<feature type="compositionally biased region" description="Low complexity" evidence="9">
    <location>
        <begin position="326"/>
        <end position="347"/>
    </location>
</feature>
<keyword evidence="5 8" id="KW-0012">Acyltransferase</keyword>
<evidence type="ECO:0000256" key="9">
    <source>
        <dbReference type="SAM" id="MobiDB-lite"/>
    </source>
</evidence>
<dbReference type="Gene3D" id="3.30.559.10">
    <property type="entry name" value="Chloramphenicol acetyltransferase-like domain"/>
    <property type="match status" value="1"/>
</dbReference>
<dbReference type="PROSITE" id="PS51826">
    <property type="entry name" value="PSBD"/>
    <property type="match status" value="1"/>
</dbReference>
<dbReference type="Gene3D" id="2.40.50.100">
    <property type="match status" value="2"/>
</dbReference>
<dbReference type="InterPro" id="IPR023213">
    <property type="entry name" value="CAT-like_dom_sf"/>
</dbReference>
<name>A0A3R9MUK9_9BACT</name>
<reference evidence="12 13" key="1">
    <citation type="submission" date="2018-12" db="EMBL/GenBank/DDBJ databases">
        <authorList>
            <person name="Feng G."/>
            <person name="Zhu H."/>
        </authorList>
    </citation>
    <scope>NUCLEOTIDE SEQUENCE [LARGE SCALE GENOMIC DNA]</scope>
    <source>
        <strain evidence="12 13">KCTC 12533</strain>
    </source>
</reference>
<evidence type="ECO:0000259" key="11">
    <source>
        <dbReference type="PROSITE" id="PS51826"/>
    </source>
</evidence>
<dbReference type="PANTHER" id="PTHR23151">
    <property type="entry name" value="DIHYDROLIPOAMIDE ACETYL/SUCCINYL-TRANSFERASE-RELATED"/>
    <property type="match status" value="1"/>
</dbReference>
<evidence type="ECO:0000256" key="7">
    <source>
        <dbReference type="ARBA" id="ARBA00048370"/>
    </source>
</evidence>
<dbReference type="Pfam" id="PF00198">
    <property type="entry name" value="2-oxoacid_dh"/>
    <property type="match status" value="1"/>
</dbReference>
<dbReference type="AlphaFoldDB" id="A0A3R9MUK9"/>
<dbReference type="PROSITE" id="PS50968">
    <property type="entry name" value="BIOTINYL_LIPOYL"/>
    <property type="match status" value="2"/>
</dbReference>
<dbReference type="InterPro" id="IPR003016">
    <property type="entry name" value="2-oxoA_DH_lipoyl-BS"/>
</dbReference>
<evidence type="ECO:0000256" key="1">
    <source>
        <dbReference type="ARBA" id="ARBA00007317"/>
    </source>
</evidence>
<dbReference type="EC" id="2.3.1.12" evidence="8"/>
<dbReference type="CDD" id="cd06849">
    <property type="entry name" value="lipoyl_domain"/>
    <property type="match status" value="2"/>
</dbReference>
<gene>
    <name evidence="12" type="ORF">EI291_09570</name>
</gene>
<evidence type="ECO:0000256" key="4">
    <source>
        <dbReference type="ARBA" id="ARBA00022823"/>
    </source>
</evidence>
<dbReference type="InterPro" id="IPR001078">
    <property type="entry name" value="2-oxoacid_DH_actylTfrase"/>
</dbReference>
<comment type="subunit">
    <text evidence="2">Forms a 24-polypeptide structural core with octahedral symmetry.</text>
</comment>
<evidence type="ECO:0000256" key="8">
    <source>
        <dbReference type="RuleBase" id="RU361137"/>
    </source>
</evidence>
<keyword evidence="4 8" id="KW-0450">Lipoyl</keyword>
<sequence length="574" mass="58355">MAELIKMPKMSDTMTEGVIASWLKKVGDKVKSGDILAEVETDKATMELENYEDGTLLHIGPKEGDAVPVDGLLAIVGKEGEDISALLNGGGAVAAAPVEAPKAEAAPAPAPAPAPEAPKATPAPAPAPAAPAAPAGNGKKATIIRMPKMSDTMTEGTIAAWLKKVGDKVKSGDILAEVETDKATMELDNYEDGTLLYIGPKEGEAIPVDGVLAIIGEEGADVQALLGGQSGGSAAPAAAEAAPAAATTSAPAPAEAAAPAQNGGRIFASPLAKSIAKDKGIDLSTIKGSGENGRIVSRDLEAAPAAAPAAAAASVAQPAAAPAPQAAPAAAPAPAAATPAAPAAQPADGTYTDTPVSQMRKVIARRLSESLFTAPHFYLTMEILMDRAMEVRTQLNALSPVKLSFNDMVIKAAAVALKQHPAVNSSWLGDKIRQNKVVNIGVAVAVDEGLLVPVVRNADGKGLSSIATEVKELAGKAKSKKLQPAEWEGSTFTISNLGMFGIEEFTAIINPPDACILAVGGIKQTAVVKDGQLAIGNVMKVTLSCDHRVVDGATGAAFLQTLKALLEDPMRMLI</sequence>
<organism evidence="12 13">
    <name type="scientific">Hymenobacter rigui</name>
    <dbReference type="NCBI Taxonomy" id="334424"/>
    <lineage>
        <taxon>Bacteria</taxon>
        <taxon>Pseudomonadati</taxon>
        <taxon>Bacteroidota</taxon>
        <taxon>Cytophagia</taxon>
        <taxon>Cytophagales</taxon>
        <taxon>Hymenobacteraceae</taxon>
        <taxon>Hymenobacter</taxon>
    </lineage>
</organism>
<comment type="cofactor">
    <cofactor evidence="8">
        <name>(R)-lipoate</name>
        <dbReference type="ChEBI" id="CHEBI:83088"/>
    </cofactor>
    <text evidence="8">Binds 2 lipoyl cofactors covalently.</text>
</comment>
<dbReference type="InterPro" id="IPR000089">
    <property type="entry name" value="Biotin_lipoyl"/>
</dbReference>
<dbReference type="SUPFAM" id="SSF52777">
    <property type="entry name" value="CoA-dependent acyltransferases"/>
    <property type="match status" value="1"/>
</dbReference>
<dbReference type="SUPFAM" id="SSF47005">
    <property type="entry name" value="Peripheral subunit-binding domain of 2-oxo acid dehydrogenase complex"/>
    <property type="match status" value="1"/>
</dbReference>
<dbReference type="Proteomes" id="UP000273500">
    <property type="component" value="Unassembled WGS sequence"/>
</dbReference>
<accession>A0A3R9MUK9</accession>
<evidence type="ECO:0000256" key="2">
    <source>
        <dbReference type="ARBA" id="ARBA00011484"/>
    </source>
</evidence>
<dbReference type="EMBL" id="RWIT01000004">
    <property type="protein sequence ID" value="RSK48805.1"/>
    <property type="molecule type" value="Genomic_DNA"/>
</dbReference>
<evidence type="ECO:0000256" key="6">
    <source>
        <dbReference type="ARBA" id="ARBA00025211"/>
    </source>
</evidence>
<protein>
    <recommendedName>
        <fullName evidence="8">Acetyltransferase component of pyruvate dehydrogenase complex</fullName>
        <ecNumber evidence="8">2.3.1.12</ecNumber>
    </recommendedName>
</protein>
<dbReference type="GO" id="GO:0006086">
    <property type="term" value="P:pyruvate decarboxylation to acetyl-CoA"/>
    <property type="evidence" value="ECO:0007669"/>
    <property type="project" value="InterPro"/>
</dbReference>
<feature type="domain" description="Lipoyl-binding" evidence="10">
    <location>
        <begin position="141"/>
        <end position="216"/>
    </location>
</feature>
<feature type="domain" description="Peripheral subunit-binding (PSBD)" evidence="11">
    <location>
        <begin position="267"/>
        <end position="304"/>
    </location>
</feature>
<dbReference type="RefSeq" id="WP_125419593.1">
    <property type="nucleotide sequence ID" value="NZ_RWIT01000004.1"/>
</dbReference>
<dbReference type="Gene3D" id="4.10.320.10">
    <property type="entry name" value="E3-binding domain"/>
    <property type="match status" value="1"/>
</dbReference>
<comment type="caution">
    <text evidence="12">The sequence shown here is derived from an EMBL/GenBank/DDBJ whole genome shotgun (WGS) entry which is preliminary data.</text>
</comment>
<dbReference type="InterPro" id="IPR036625">
    <property type="entry name" value="E3-bd_dom_sf"/>
</dbReference>
<dbReference type="NCBIfam" id="TIGR01349">
    <property type="entry name" value="PDHac_trf_mito"/>
    <property type="match status" value="1"/>
</dbReference>
<feature type="region of interest" description="Disordered" evidence="9">
    <location>
        <begin position="326"/>
        <end position="353"/>
    </location>
</feature>
<feature type="compositionally biased region" description="Pro residues" evidence="9">
    <location>
        <begin position="108"/>
        <end position="131"/>
    </location>
</feature>
<keyword evidence="12" id="KW-0670">Pyruvate</keyword>
<evidence type="ECO:0000313" key="13">
    <source>
        <dbReference type="Proteomes" id="UP000273500"/>
    </source>
</evidence>